<dbReference type="InterPro" id="IPR052895">
    <property type="entry name" value="HetReg/Transcr_Mod"/>
</dbReference>
<evidence type="ECO:0000256" key="1">
    <source>
        <dbReference type="SAM" id="MobiDB-lite"/>
    </source>
</evidence>
<organism evidence="3 4">
    <name type="scientific">Trichoderma gamsii</name>
    <dbReference type="NCBI Taxonomy" id="398673"/>
    <lineage>
        <taxon>Eukaryota</taxon>
        <taxon>Fungi</taxon>
        <taxon>Dikarya</taxon>
        <taxon>Ascomycota</taxon>
        <taxon>Pezizomycotina</taxon>
        <taxon>Sordariomycetes</taxon>
        <taxon>Hypocreomycetidae</taxon>
        <taxon>Hypocreales</taxon>
        <taxon>Hypocreaceae</taxon>
        <taxon>Trichoderma</taxon>
    </lineage>
</organism>
<evidence type="ECO:0000259" key="2">
    <source>
        <dbReference type="Pfam" id="PF06985"/>
    </source>
</evidence>
<dbReference type="InterPro" id="IPR010730">
    <property type="entry name" value="HET"/>
</dbReference>
<sequence>MEYEPIQGLPGGDHIRILSIAPSANLSDPIHVKLSVVKLADEPFFNALSYVWGTSTEKFSITCNGEQFDVTENLDSALRHMRSEDNERIVWIDAICINQKDISERGYQVSLMKDIYRMANTVVIWLGEADADSDLVFPLCEKMIETRLDLLKDIESGLDVVMGPNRKEILEKMMRDAKKRNADKAREEAKLADVSGTASDDASPGLQTPEVDGPVADTGDEEVDVSDASDEEISAFLRLIARPWFTRCWVLQEVCLAKDAILVCGTQAIDWDLFYIGFTITIFMSEKGLRGRPEQLFRTALILIGTLRPKLNDESSPYQGAGLLWLLRRVMSLNATEAYDKIYSILGLLGEEESRELNIVPDYIQSVEECYQKTSLLIMSHMKNLDILLTDRNFDSTMDVPSWVTDWRSLPDPSPVSLDPHSQDIKGEEEKRPFSASLSTQWAPILGPDAKTLMLSGYDFDEIIQVEDILTVPAMDHTDIATMGTSVSNFTGFMKRLFLGLGSYFDILVQWETLAMPKKHPKYPTGEDTETVFAMTMCTGSIESPELALERFRKWRKTLRGPRKVAFLKNLGINGGFYKTMVAAAGIGTGFSVAEDRVYATATETTLWRRLARTKKGYLAVIPSQTVVGDHVALYKGGRMPFIVRRSGEGGKKELIGPCYVHGIMYGEGWDETLCKDVGIV</sequence>
<reference evidence="3 4" key="1">
    <citation type="submission" date="2017-02" db="EMBL/GenBank/DDBJ databases">
        <title>Genomes of Trichoderma spp. with biocontrol activity.</title>
        <authorList>
            <person name="Gardiner D."/>
            <person name="Kazan K."/>
            <person name="Vos C."/>
            <person name="Harvey P."/>
        </authorList>
    </citation>
    <scope>NUCLEOTIDE SEQUENCE [LARGE SCALE GENOMIC DNA]</scope>
    <source>
        <strain evidence="3 4">A5MH</strain>
    </source>
</reference>
<comment type="caution">
    <text evidence="3">The sequence shown here is derived from an EMBL/GenBank/DDBJ whole genome shotgun (WGS) entry which is preliminary data.</text>
</comment>
<proteinExistence type="predicted"/>
<dbReference type="AlphaFoldDB" id="A0A2K0T1V8"/>
<evidence type="ECO:0000313" key="3">
    <source>
        <dbReference type="EMBL" id="PNP39504.1"/>
    </source>
</evidence>
<feature type="region of interest" description="Disordered" evidence="1">
    <location>
        <begin position="182"/>
        <end position="227"/>
    </location>
</feature>
<dbReference type="Pfam" id="PF06985">
    <property type="entry name" value="HET"/>
    <property type="match status" value="1"/>
</dbReference>
<dbReference type="EMBL" id="MTYH01000081">
    <property type="protein sequence ID" value="PNP39504.1"/>
    <property type="molecule type" value="Genomic_DNA"/>
</dbReference>
<dbReference type="Pfam" id="PF26639">
    <property type="entry name" value="Het-6_barrel"/>
    <property type="match status" value="1"/>
</dbReference>
<name>A0A2K0T1V8_9HYPO</name>
<dbReference type="PANTHER" id="PTHR24148">
    <property type="entry name" value="ANKYRIN REPEAT DOMAIN-CONTAINING PROTEIN 39 HOMOLOG-RELATED"/>
    <property type="match status" value="1"/>
</dbReference>
<feature type="compositionally biased region" description="Acidic residues" evidence="1">
    <location>
        <begin position="218"/>
        <end position="227"/>
    </location>
</feature>
<feature type="compositionally biased region" description="Basic and acidic residues" evidence="1">
    <location>
        <begin position="182"/>
        <end position="191"/>
    </location>
</feature>
<evidence type="ECO:0000313" key="4">
    <source>
        <dbReference type="Proteomes" id="UP000236546"/>
    </source>
</evidence>
<feature type="domain" description="Heterokaryon incompatibility" evidence="2">
    <location>
        <begin position="45"/>
        <end position="253"/>
    </location>
</feature>
<accession>A0A2K0T1V8</accession>
<dbReference type="OrthoDB" id="5416609at2759"/>
<gene>
    <name evidence="3" type="ORF">TGAMA5MH_08522</name>
</gene>
<dbReference type="PANTHER" id="PTHR24148:SF64">
    <property type="entry name" value="HETEROKARYON INCOMPATIBILITY DOMAIN-CONTAINING PROTEIN"/>
    <property type="match status" value="1"/>
</dbReference>
<dbReference type="Proteomes" id="UP000236546">
    <property type="component" value="Unassembled WGS sequence"/>
</dbReference>
<protein>
    <recommendedName>
        <fullName evidence="2">Heterokaryon incompatibility domain-containing protein</fullName>
    </recommendedName>
</protein>